<sequence length="37" mass="4240">METATLLIFQGVQGLQYRRRRVQEVFASLMKLGKAAE</sequence>
<gene>
    <name evidence="1" type="ORF">dsmv_3306</name>
</gene>
<organism evidence="1 2">
    <name type="scientific">Desulfococcus multivorans DSM 2059</name>
    <dbReference type="NCBI Taxonomy" id="1121405"/>
    <lineage>
        <taxon>Bacteria</taxon>
        <taxon>Pseudomonadati</taxon>
        <taxon>Thermodesulfobacteriota</taxon>
        <taxon>Desulfobacteria</taxon>
        <taxon>Desulfobacterales</taxon>
        <taxon>Desulfococcaceae</taxon>
        <taxon>Desulfococcus</taxon>
    </lineage>
</organism>
<dbReference type="Proteomes" id="UP000014977">
    <property type="component" value="Unassembled WGS sequence"/>
</dbReference>
<name>S7TBD3_DESML</name>
<dbReference type="EMBL" id="ATHJ01000115">
    <property type="protein sequence ID" value="EPR34467.1"/>
    <property type="molecule type" value="Genomic_DNA"/>
</dbReference>
<comment type="caution">
    <text evidence="1">The sequence shown here is derived from an EMBL/GenBank/DDBJ whole genome shotgun (WGS) entry which is preliminary data.</text>
</comment>
<accession>S7TBD3</accession>
<reference evidence="1 2" key="1">
    <citation type="journal article" date="2013" name="Genome Announc.">
        <title>Draft genome sequences for three mercury-methylating, sulfate-reducing bacteria.</title>
        <authorList>
            <person name="Brown S.D."/>
            <person name="Hurt R.A.Jr."/>
            <person name="Gilmour C.C."/>
            <person name="Elias D.A."/>
        </authorList>
    </citation>
    <scope>NUCLEOTIDE SEQUENCE [LARGE SCALE GENOMIC DNA]</scope>
    <source>
        <strain evidence="1 2">DSM 2059</strain>
    </source>
</reference>
<proteinExistence type="predicted"/>
<dbReference type="AlphaFoldDB" id="S7TBD3"/>
<evidence type="ECO:0000313" key="2">
    <source>
        <dbReference type="Proteomes" id="UP000014977"/>
    </source>
</evidence>
<protein>
    <submittedName>
        <fullName evidence="1">Uncharacterized protein</fullName>
    </submittedName>
</protein>
<evidence type="ECO:0000313" key="1">
    <source>
        <dbReference type="EMBL" id="EPR34467.1"/>
    </source>
</evidence>
<keyword evidence="2" id="KW-1185">Reference proteome</keyword>